<dbReference type="AlphaFoldDB" id="A0A0L0QP29"/>
<keyword evidence="2" id="KW-1185">Reference proteome</keyword>
<dbReference type="EMBL" id="LGTO01000007">
    <property type="protein sequence ID" value="KNE20306.1"/>
    <property type="molecule type" value="Genomic_DNA"/>
</dbReference>
<evidence type="ECO:0000313" key="2">
    <source>
        <dbReference type="Proteomes" id="UP000036780"/>
    </source>
</evidence>
<dbReference type="GO" id="GO:0004145">
    <property type="term" value="F:diamine N-acetyltransferase activity"/>
    <property type="evidence" value="ECO:0007669"/>
    <property type="project" value="TreeGrafter"/>
</dbReference>
<dbReference type="SUPFAM" id="SSF55729">
    <property type="entry name" value="Acyl-CoA N-acyltransferases (Nat)"/>
    <property type="match status" value="1"/>
</dbReference>
<dbReference type="Gene3D" id="3.40.630.30">
    <property type="match status" value="1"/>
</dbReference>
<dbReference type="OrthoDB" id="9795206at2"/>
<dbReference type="NCBIfam" id="NF011709">
    <property type="entry name" value="PRK15130.1"/>
    <property type="match status" value="1"/>
</dbReference>
<gene>
    <name evidence="1" type="ORF">AFK71_18150</name>
</gene>
<dbReference type="Proteomes" id="UP000036780">
    <property type="component" value="Unassembled WGS sequence"/>
</dbReference>
<dbReference type="PANTHER" id="PTHR43415">
    <property type="entry name" value="SPERMIDINE N(1)-ACETYLTRANSFERASE"/>
    <property type="match status" value="1"/>
</dbReference>
<dbReference type="PATRIC" id="fig|1473.5.peg.2358"/>
<reference evidence="2" key="1">
    <citation type="submission" date="2015-07" db="EMBL/GenBank/DDBJ databases">
        <title>Fjat-10053 dsm26.</title>
        <authorList>
            <person name="Liu B."/>
            <person name="Wang J."/>
            <person name="Zhu Y."/>
            <person name="Liu G."/>
            <person name="Chen Q."/>
            <person name="Chen Z."/>
            <person name="Lan J."/>
            <person name="Che J."/>
            <person name="Ge C."/>
            <person name="Shi H."/>
            <person name="Pan Z."/>
            <person name="Liu X."/>
        </authorList>
    </citation>
    <scope>NUCLEOTIDE SEQUENCE [LARGE SCALE GENOMIC DNA]</scope>
    <source>
        <strain evidence="2">DSM 26</strain>
    </source>
</reference>
<organism evidence="1 2">
    <name type="scientific">Virgibacillus pantothenticus</name>
    <dbReference type="NCBI Taxonomy" id="1473"/>
    <lineage>
        <taxon>Bacteria</taxon>
        <taxon>Bacillati</taxon>
        <taxon>Bacillota</taxon>
        <taxon>Bacilli</taxon>
        <taxon>Bacillales</taxon>
        <taxon>Bacillaceae</taxon>
        <taxon>Virgibacillus</taxon>
    </lineage>
</organism>
<dbReference type="InterPro" id="IPR016181">
    <property type="entry name" value="Acyl_CoA_acyltransferase"/>
</dbReference>
<dbReference type="Pfam" id="PF13302">
    <property type="entry name" value="Acetyltransf_3"/>
    <property type="match status" value="1"/>
</dbReference>
<name>A0A0L0QP29_VIRPA</name>
<keyword evidence="1" id="KW-0808">Transferase</keyword>
<proteinExistence type="predicted"/>
<sequence>MKQHLRLRALEEEDLPFIHELANDPKIMSYWFEEPYYSFARLKEMYEKQAQDQHIRRFIVEGKGKEKIGLVDIAYIDYLVHRNAEFEIIISPDHQGKGYAIHAAQLAMDYAFATLNLHKLYLIVDKQNEKAIHIYKKLGFAVEAELKEEFFVNGSYHDVLRMCIFQREYLNKP</sequence>
<dbReference type="InterPro" id="IPR000182">
    <property type="entry name" value="GNAT_dom"/>
</dbReference>
<accession>A0A0L0QP29</accession>
<dbReference type="RefSeq" id="WP_050352877.1">
    <property type="nucleotide sequence ID" value="NZ_BOSN01000001.1"/>
</dbReference>
<comment type="caution">
    <text evidence="1">The sequence shown here is derived from an EMBL/GenBank/DDBJ whole genome shotgun (WGS) entry which is preliminary data.</text>
</comment>
<dbReference type="PROSITE" id="PS51186">
    <property type="entry name" value="GNAT"/>
    <property type="match status" value="1"/>
</dbReference>
<protein>
    <submittedName>
        <fullName evidence="1">Spermidine acetyltransferase</fullName>
    </submittedName>
</protein>
<dbReference type="PANTHER" id="PTHR43415:SF6">
    <property type="entry name" value="SPERMIDINE N(1)-ACETYLTRANSFERASE"/>
    <property type="match status" value="1"/>
</dbReference>
<dbReference type="GeneID" id="66870549"/>
<evidence type="ECO:0000313" key="1">
    <source>
        <dbReference type="EMBL" id="KNE20306.1"/>
    </source>
</evidence>